<comment type="catalytic activity">
    <reaction evidence="7 8">
        <text>L-histidinol phosphate + H2O = L-histidinol + phosphate</text>
        <dbReference type="Rhea" id="RHEA:14465"/>
        <dbReference type="ChEBI" id="CHEBI:15377"/>
        <dbReference type="ChEBI" id="CHEBI:43474"/>
        <dbReference type="ChEBI" id="CHEBI:57699"/>
        <dbReference type="ChEBI" id="CHEBI:57980"/>
        <dbReference type="EC" id="3.1.3.15"/>
    </reaction>
</comment>
<gene>
    <name evidence="10" type="ORF">M231_01070</name>
</gene>
<dbReference type="PANTHER" id="PTHR21039">
    <property type="entry name" value="HISTIDINOL PHOSPHATASE-RELATED"/>
    <property type="match status" value="1"/>
</dbReference>
<dbReference type="STRING" id="5217.A0A4Q1BU06"/>
<dbReference type="VEuPathDB" id="FungiDB:TREMEDRAFT_25585"/>
<feature type="domain" description="PHP" evidence="9">
    <location>
        <begin position="5"/>
        <end position="222"/>
    </location>
</feature>
<name>A0A4Q1BU06_TREME</name>
<dbReference type="InterPro" id="IPR010140">
    <property type="entry name" value="Histidinol_P_phosphatase_HisJ"/>
</dbReference>
<dbReference type="UniPathway" id="UPA00031">
    <property type="reaction ID" value="UER00013"/>
</dbReference>
<keyword evidence="11" id="KW-1185">Reference proteome</keyword>
<evidence type="ECO:0000256" key="6">
    <source>
        <dbReference type="ARBA" id="ARBA00023102"/>
    </source>
</evidence>
<reference evidence="10 11" key="1">
    <citation type="submission" date="2016-06" db="EMBL/GenBank/DDBJ databases">
        <title>Evolution of pathogenesis and genome organization in the Tremellales.</title>
        <authorList>
            <person name="Cuomo C."/>
            <person name="Litvintseva A."/>
            <person name="Heitman J."/>
            <person name="Chen Y."/>
            <person name="Sun S."/>
            <person name="Springer D."/>
            <person name="Dromer F."/>
            <person name="Young S."/>
            <person name="Zeng Q."/>
            <person name="Chapman S."/>
            <person name="Gujja S."/>
            <person name="Saif S."/>
            <person name="Birren B."/>
        </authorList>
    </citation>
    <scope>NUCLEOTIDE SEQUENCE [LARGE SCALE GENOMIC DNA]</scope>
    <source>
        <strain evidence="10 11">ATCC 28783</strain>
    </source>
</reference>
<dbReference type="CDD" id="cd12110">
    <property type="entry name" value="PHP_HisPPase_Hisj_like"/>
    <property type="match status" value="1"/>
</dbReference>
<evidence type="ECO:0000256" key="4">
    <source>
        <dbReference type="ARBA" id="ARBA00022605"/>
    </source>
</evidence>
<dbReference type="InParanoid" id="A0A4Q1BU06"/>
<dbReference type="Gene3D" id="3.20.20.140">
    <property type="entry name" value="Metal-dependent hydrolases"/>
    <property type="match status" value="1"/>
</dbReference>
<dbReference type="InterPro" id="IPR016195">
    <property type="entry name" value="Pol/histidinol_Pase-like"/>
</dbReference>
<evidence type="ECO:0000256" key="8">
    <source>
        <dbReference type="RuleBase" id="RU366003"/>
    </source>
</evidence>
<dbReference type="NCBIfam" id="TIGR01856">
    <property type="entry name" value="hisJ_fam"/>
    <property type="match status" value="1"/>
</dbReference>
<comment type="similarity">
    <text evidence="2 8">Belongs to the PHP hydrolase family. HisK subfamily.</text>
</comment>
<comment type="caution">
    <text evidence="10">The sequence shown here is derived from an EMBL/GenBank/DDBJ whole genome shotgun (WGS) entry which is preliminary data.</text>
</comment>
<keyword evidence="5 8" id="KW-0378">Hydrolase</keyword>
<accession>A0A4Q1BU06</accession>
<evidence type="ECO:0000256" key="5">
    <source>
        <dbReference type="ARBA" id="ARBA00022801"/>
    </source>
</evidence>
<dbReference type="Proteomes" id="UP000289152">
    <property type="component" value="Unassembled WGS sequence"/>
</dbReference>
<keyword evidence="4 8" id="KW-0028">Amino-acid biosynthesis</keyword>
<dbReference type="GO" id="GO:0000105">
    <property type="term" value="P:L-histidine biosynthetic process"/>
    <property type="evidence" value="ECO:0007669"/>
    <property type="project" value="UniProtKB-UniRule"/>
</dbReference>
<comment type="pathway">
    <text evidence="1 8">Amino-acid biosynthesis; L-histidine biosynthesis; L-histidine from 5-phospho-alpha-D-ribose 1-diphosphate: step 8/9.</text>
</comment>
<keyword evidence="6 8" id="KW-0368">Histidine biosynthesis</keyword>
<evidence type="ECO:0000259" key="9">
    <source>
        <dbReference type="Pfam" id="PF02811"/>
    </source>
</evidence>
<evidence type="ECO:0000313" key="10">
    <source>
        <dbReference type="EMBL" id="RXK41571.1"/>
    </source>
</evidence>
<organism evidence="10 11">
    <name type="scientific">Tremella mesenterica</name>
    <name type="common">Jelly fungus</name>
    <dbReference type="NCBI Taxonomy" id="5217"/>
    <lineage>
        <taxon>Eukaryota</taxon>
        <taxon>Fungi</taxon>
        <taxon>Dikarya</taxon>
        <taxon>Basidiomycota</taxon>
        <taxon>Agaricomycotina</taxon>
        <taxon>Tremellomycetes</taxon>
        <taxon>Tremellales</taxon>
        <taxon>Tremellaceae</taxon>
        <taxon>Tremella</taxon>
    </lineage>
</organism>
<evidence type="ECO:0000256" key="2">
    <source>
        <dbReference type="ARBA" id="ARBA00009152"/>
    </source>
</evidence>
<dbReference type="SUPFAM" id="SSF89550">
    <property type="entry name" value="PHP domain-like"/>
    <property type="match status" value="1"/>
</dbReference>
<evidence type="ECO:0000256" key="3">
    <source>
        <dbReference type="ARBA" id="ARBA00013085"/>
    </source>
</evidence>
<dbReference type="InterPro" id="IPR004013">
    <property type="entry name" value="PHP_dom"/>
</dbReference>
<dbReference type="OrthoDB" id="5957391at2759"/>
<sequence length="316" mass="36029">MPHSHHSHSGQFCRHAKDTLEEIILEAIRQKFETYGLTEHCPRYRQEDLYPEEKDLTPSDLKSTYLSFLSTARSLQSSHPNISLLIGIETEYITSKDLDNTSELIEQHEEIQYVVGSIHHVKGIPIDFDKETWLKSVKACQLSSSIIKSSTEPTELNSFFCEYFDSKYQLLVNLQPEVIGHFDLCLLYDPTVSLRYFTKVWEKVKRNVVYVVGYGGLFEANSAALRKGWEGSYPSKDVLELIIQLNGRICLSDDSHGISQVGLNYHKMRSYLLSAGVEQIWKLVPSSSDGERVGKRGRVKAVSVSDWAEGVFWDGR</sequence>
<evidence type="ECO:0000256" key="7">
    <source>
        <dbReference type="ARBA" id="ARBA00049158"/>
    </source>
</evidence>
<dbReference type="EC" id="3.1.3.15" evidence="3 8"/>
<protein>
    <recommendedName>
        <fullName evidence="3 8">Histidinol-phosphatase</fullName>
        <shortName evidence="8">HolPase</shortName>
        <ecNumber evidence="3 8">3.1.3.15</ecNumber>
    </recommendedName>
</protein>
<dbReference type="FunCoup" id="A0A4Q1BU06">
    <property type="interactions" value="90"/>
</dbReference>
<evidence type="ECO:0000313" key="11">
    <source>
        <dbReference type="Proteomes" id="UP000289152"/>
    </source>
</evidence>
<evidence type="ECO:0000256" key="1">
    <source>
        <dbReference type="ARBA" id="ARBA00004970"/>
    </source>
</evidence>
<proteinExistence type="inferred from homology"/>
<dbReference type="GO" id="GO:0004401">
    <property type="term" value="F:histidinol-phosphatase activity"/>
    <property type="evidence" value="ECO:0007669"/>
    <property type="project" value="UniProtKB-UniRule"/>
</dbReference>
<dbReference type="EMBL" id="SDIL01000007">
    <property type="protein sequence ID" value="RXK41571.1"/>
    <property type="molecule type" value="Genomic_DNA"/>
</dbReference>
<dbReference type="PANTHER" id="PTHR21039:SF0">
    <property type="entry name" value="HISTIDINOL-PHOSPHATASE"/>
    <property type="match status" value="1"/>
</dbReference>
<dbReference type="AlphaFoldDB" id="A0A4Q1BU06"/>
<dbReference type="GO" id="GO:0005737">
    <property type="term" value="C:cytoplasm"/>
    <property type="evidence" value="ECO:0007669"/>
    <property type="project" value="TreeGrafter"/>
</dbReference>
<dbReference type="Pfam" id="PF02811">
    <property type="entry name" value="PHP"/>
    <property type="match status" value="1"/>
</dbReference>